<keyword evidence="2" id="KW-1185">Reference proteome</keyword>
<proteinExistence type="predicted"/>
<dbReference type="Proteomes" id="UP001569428">
    <property type="component" value="Unassembled WGS sequence"/>
</dbReference>
<reference evidence="1 2" key="1">
    <citation type="submission" date="2024-08" db="EMBL/GenBank/DDBJ databases">
        <authorList>
            <person name="Ishaq N."/>
        </authorList>
    </citation>
    <scope>NUCLEOTIDE SEQUENCE [LARGE SCALE GENOMIC DNA]</scope>
    <source>
        <strain evidence="1 2">DSM 18651</strain>
    </source>
</reference>
<gene>
    <name evidence="1" type="ORF">ACCI49_01665</name>
</gene>
<evidence type="ECO:0000313" key="2">
    <source>
        <dbReference type="Proteomes" id="UP001569428"/>
    </source>
</evidence>
<sequence>MIDFLIPGLCLLACLASLVLLRRRGAKPFDYGLQLAIWLSAWMLWQPPAIIPAERNISINSKQLASSHPINLNGVESLSLDGKPLGRDKLRDLAPVRLELSKIQESDSSWEFDWQRRITLGDSLKLKVHNNQPLTENVQISLLNPYGHIEDSLELKVGEAIQAQLTATPKLAGPQLYRVRTESEAGETHTDPLPILVREPLQPKLLLWLARPSFETAALSRWLRQSGVAAQVMTQLAPEISRKETLNGLPLTESADLLTKESPFDLVILDSSLWPHLSSQQKRQLSELATTKSVLWLVSGDSSEEFLKYAAGHSMPLQKGEATHLHSDFDYLKADNPETPPLRNLGFIALQPGSSDFLLGNAETPLFWGRSSQRQHLGFILFSDSHRWLTSGFATEFASLWKSIIDYQLKHLGSQQPVTLSDELPRTQERITLCSPLFSYQSPFLSEFQNSSRSTRGIAASKSSQGQCYSFWPQSSGWHQLWTELEGESALDFYIFAKEDWPQWQRSLNARETRQMAAARLGPVDNRHSGKMPIERQWPALILLLLVCTSWWRERRLSNRSLS</sequence>
<evidence type="ECO:0008006" key="3">
    <source>
        <dbReference type="Google" id="ProtNLM"/>
    </source>
</evidence>
<accession>A0ABV4NU24</accession>
<name>A0ABV4NU24_9GAMM</name>
<protein>
    <recommendedName>
        <fullName evidence="3">N-terminal double-transmembrane domain-containing protein</fullName>
    </recommendedName>
</protein>
<dbReference type="RefSeq" id="WP_371837229.1">
    <property type="nucleotide sequence ID" value="NZ_JBGMEK010000002.1"/>
</dbReference>
<organism evidence="1 2">
    <name type="scientific">Microbulbifer epialgicus</name>
    <dbReference type="NCBI Taxonomy" id="393907"/>
    <lineage>
        <taxon>Bacteria</taxon>
        <taxon>Pseudomonadati</taxon>
        <taxon>Pseudomonadota</taxon>
        <taxon>Gammaproteobacteria</taxon>
        <taxon>Cellvibrionales</taxon>
        <taxon>Microbulbiferaceae</taxon>
        <taxon>Microbulbifer</taxon>
    </lineage>
</organism>
<evidence type="ECO:0000313" key="1">
    <source>
        <dbReference type="EMBL" id="MFA0809611.1"/>
    </source>
</evidence>
<dbReference type="EMBL" id="JBGMEK010000002">
    <property type="protein sequence ID" value="MFA0809611.1"/>
    <property type="molecule type" value="Genomic_DNA"/>
</dbReference>
<comment type="caution">
    <text evidence="1">The sequence shown here is derived from an EMBL/GenBank/DDBJ whole genome shotgun (WGS) entry which is preliminary data.</text>
</comment>